<feature type="compositionally biased region" description="Low complexity" evidence="9">
    <location>
        <begin position="154"/>
        <end position="167"/>
    </location>
</feature>
<dbReference type="EMBL" id="ADBJ01000047">
    <property type="protein sequence ID" value="EFA76447.1"/>
    <property type="molecule type" value="Genomic_DNA"/>
</dbReference>
<dbReference type="PRINTS" id="PR00416">
    <property type="entry name" value="EUTPISMRASEI"/>
</dbReference>
<feature type="compositionally biased region" description="Low complexity" evidence="9">
    <location>
        <begin position="39"/>
        <end position="55"/>
    </location>
</feature>
<keyword evidence="8" id="KW-0175">Coiled coil</keyword>
<feature type="compositionally biased region" description="Basic residues" evidence="9">
    <location>
        <begin position="168"/>
        <end position="178"/>
    </location>
</feature>
<dbReference type="Gene3D" id="2.170.11.10">
    <property type="entry name" value="DNA Topoisomerase I, domain 2"/>
    <property type="match status" value="1"/>
</dbReference>
<dbReference type="GO" id="GO:0005694">
    <property type="term" value="C:chromosome"/>
    <property type="evidence" value="ECO:0007669"/>
    <property type="project" value="InterPro"/>
</dbReference>
<feature type="compositionally biased region" description="Basic and acidic residues" evidence="9">
    <location>
        <begin position="237"/>
        <end position="246"/>
    </location>
</feature>
<name>D3BQM7_HETP5</name>
<dbReference type="SUPFAM" id="SSF56741">
    <property type="entry name" value="Eukaryotic DNA topoisomerase I, N-terminal DNA-binding fragment"/>
    <property type="match status" value="1"/>
</dbReference>
<dbReference type="InterPro" id="IPR013030">
    <property type="entry name" value="DNA_topo_DNA_db_N_dom2"/>
</dbReference>
<feature type="coiled-coil region" evidence="8">
    <location>
        <begin position="366"/>
        <end position="398"/>
    </location>
</feature>
<gene>
    <name evidence="11" type="primary">top1</name>
    <name evidence="11" type="ORF">PPL_10212</name>
</gene>
<dbReference type="InParanoid" id="D3BQM7"/>
<dbReference type="InterPro" id="IPR013499">
    <property type="entry name" value="TopoI_euk"/>
</dbReference>
<dbReference type="Gene3D" id="1.10.10.41">
    <property type="entry name" value="Yeast DNA topoisomerase - domain 1"/>
    <property type="match status" value="1"/>
</dbReference>
<feature type="compositionally biased region" description="Basic residues" evidence="9">
    <location>
        <begin position="214"/>
        <end position="236"/>
    </location>
</feature>
<evidence type="ECO:0000256" key="9">
    <source>
        <dbReference type="SAM" id="MobiDB-lite"/>
    </source>
</evidence>
<dbReference type="AlphaFoldDB" id="D3BQM7"/>
<dbReference type="InterPro" id="IPR008336">
    <property type="entry name" value="TopoI_DNA-bd_euk"/>
</dbReference>
<dbReference type="Pfam" id="PF14370">
    <property type="entry name" value="Topo_C_assoc"/>
    <property type="match status" value="1"/>
</dbReference>
<dbReference type="InterPro" id="IPR014727">
    <property type="entry name" value="TopoI_cat_a/b-sub_euk"/>
</dbReference>
<dbReference type="PANTHER" id="PTHR10290">
    <property type="entry name" value="DNA TOPOISOMERASE I"/>
    <property type="match status" value="1"/>
</dbReference>
<keyword evidence="12" id="KW-1185">Reference proteome</keyword>
<dbReference type="InterPro" id="IPR018521">
    <property type="entry name" value="TopoIB_AS"/>
</dbReference>
<protein>
    <recommendedName>
        <fullName evidence="7">DNA topoisomerase I</fullName>
        <ecNumber evidence="7">5.6.2.1</ecNumber>
    </recommendedName>
    <alternativeName>
        <fullName evidence="7">DNA topoisomerase 1</fullName>
    </alternativeName>
</protein>
<keyword evidence="5 6" id="KW-0413">Isomerase</keyword>
<evidence type="ECO:0000259" key="10">
    <source>
        <dbReference type="SMART" id="SM00435"/>
    </source>
</evidence>
<reference evidence="11 12" key="1">
    <citation type="journal article" date="2011" name="Genome Res.">
        <title>Phylogeny-wide analysis of social amoeba genomes highlights ancient origins for complex intercellular communication.</title>
        <authorList>
            <person name="Heidel A.J."/>
            <person name="Lawal H.M."/>
            <person name="Felder M."/>
            <person name="Schilde C."/>
            <person name="Helps N.R."/>
            <person name="Tunggal B."/>
            <person name="Rivero F."/>
            <person name="John U."/>
            <person name="Schleicher M."/>
            <person name="Eichinger L."/>
            <person name="Platzer M."/>
            <person name="Noegel A.A."/>
            <person name="Schaap P."/>
            <person name="Gloeckner G."/>
        </authorList>
    </citation>
    <scope>NUCLEOTIDE SEQUENCE [LARGE SCALE GENOMIC DNA]</scope>
    <source>
        <strain evidence="12">ATCC 26659 / Pp 5 / PN500</strain>
    </source>
</reference>
<dbReference type="InterPro" id="IPR001631">
    <property type="entry name" value="TopoI"/>
</dbReference>
<feature type="region of interest" description="Disordered" evidence="9">
    <location>
        <begin position="734"/>
        <end position="778"/>
    </location>
</feature>
<evidence type="ECO:0000256" key="5">
    <source>
        <dbReference type="ARBA" id="ARBA00023235"/>
    </source>
</evidence>
<dbReference type="GO" id="GO:0003917">
    <property type="term" value="F:DNA topoisomerase type I (single strand cut, ATP-independent) activity"/>
    <property type="evidence" value="ECO:0007669"/>
    <property type="project" value="UniProtKB-UniRule"/>
</dbReference>
<evidence type="ECO:0000256" key="4">
    <source>
        <dbReference type="ARBA" id="ARBA00023125"/>
    </source>
</evidence>
<feature type="compositionally biased region" description="Low complexity" evidence="9">
    <location>
        <begin position="77"/>
        <end position="106"/>
    </location>
</feature>
<dbReference type="FunCoup" id="D3BQM7">
    <property type="interactions" value="586"/>
</dbReference>
<feature type="region of interest" description="Disordered" evidence="9">
    <location>
        <begin position="1"/>
        <end position="267"/>
    </location>
</feature>
<accession>D3BQM7</accession>
<organism evidence="11 12">
    <name type="scientific">Heterostelium pallidum (strain ATCC 26659 / Pp 5 / PN500)</name>
    <name type="common">Cellular slime mold</name>
    <name type="synonym">Polysphondylium pallidum</name>
    <dbReference type="NCBI Taxonomy" id="670386"/>
    <lineage>
        <taxon>Eukaryota</taxon>
        <taxon>Amoebozoa</taxon>
        <taxon>Evosea</taxon>
        <taxon>Eumycetozoa</taxon>
        <taxon>Dictyostelia</taxon>
        <taxon>Acytosteliales</taxon>
        <taxon>Acytosteliaceae</taxon>
        <taxon>Heterostelium</taxon>
    </lineage>
</organism>
<dbReference type="Gene3D" id="1.10.132.10">
    <property type="match status" value="1"/>
</dbReference>
<dbReference type="GO" id="GO:0006260">
    <property type="term" value="P:DNA replication"/>
    <property type="evidence" value="ECO:0007669"/>
    <property type="project" value="TreeGrafter"/>
</dbReference>
<dbReference type="GO" id="GO:0006265">
    <property type="term" value="P:DNA topological change"/>
    <property type="evidence" value="ECO:0007669"/>
    <property type="project" value="UniProtKB-UniRule"/>
</dbReference>
<dbReference type="CDD" id="cd00659">
    <property type="entry name" value="Topo_IB_C"/>
    <property type="match status" value="1"/>
</dbReference>
<feature type="domain" description="DNA topoisomerase I eukaryotic-type" evidence="10">
    <location>
        <begin position="421"/>
        <end position="847"/>
    </location>
</feature>
<dbReference type="FunFam" id="2.170.11.10:FF:000001">
    <property type="entry name" value="DNA topoisomerase I"/>
    <property type="match status" value="1"/>
</dbReference>
<keyword evidence="3 6" id="KW-0799">Topoisomerase</keyword>
<evidence type="ECO:0000313" key="11">
    <source>
        <dbReference type="EMBL" id="EFA76447.1"/>
    </source>
</evidence>
<dbReference type="Proteomes" id="UP000001396">
    <property type="component" value="Unassembled WGS sequence"/>
</dbReference>
<sequence length="874" mass="99148">METNNAGVMTEESDEELPPVKKQRNTVETVTPVKKEKTPPLASQAQPAEAAVPQVKPERMQLDDNQQAGANGKPNGTSTTTTTTTTTTSTTATTPKKPATSASTTPKKVKKEESSDDSSDYSDSYDSSEDDSSSSDDDAPKKKKVVTTPKKKPAAAPKKPASSTTKKSAAKKKATPIKKKQESSSSDSDSSDSSDSDSSDSSDSDSSSSEDDKKKKKKATPAKKKAATTPKKKTATAKKEKKETTKSKKRKHDDDDEDEEGGDDQYKWWLDKPHADGVKWKTLSHAGPVFPPPYVPHGIKLYYDGEPLKLTPEQEEVATFYANYIETDHVKKEIFRKNFFNDFRALLSSEQKKTVKTFDKLDFSRIHKFITERKDLRKNRTEEEKKQEKEDKEKIKAIHGIATIDGHKQKIGNYTIEPPGLFLGRGEHPKTGMLKTRIYPSDVTINIGKNEKVPPSPIEGHNWKQVVHDNTVTWLAFWRENINNGFKYVWLGSSSKIKGLADMKKFETARGLKECIDDIRKGYRSKLKSEDLEERQLAVALYLIDKLALRVGNEKGEDQADTVGCCSLRVEHIDFPKEKPNTITLDFLGKDSMRYHNTVEIDATVYKHLFSFTKTEDKKKKSKSDNLFDQISVGKLNNHLKSQMDGLSAKVFRTFNASITLQQELAKMPPSLKTVDEKYLFYTRCNREVAILCNHQRAAPKTHAASMEKIGDKIQELEDLHDLCAFELNKVNKEKGKKMSKEKQEEIKEREKKRLKEAKEKAIKSNKDKDKTDEDIKEEVETKFERSRKFPESEDRLEDKRKKFKEQIKKQELLRTGKDETSTVALGTSKINYLDPRITSAWCKKVGVPIEKIFSKTLRDKFPWAIDVEDDWEF</sequence>
<dbReference type="RefSeq" id="XP_020428579.1">
    <property type="nucleotide sequence ID" value="XM_020580994.1"/>
</dbReference>
<evidence type="ECO:0000256" key="8">
    <source>
        <dbReference type="SAM" id="Coils"/>
    </source>
</evidence>
<dbReference type="InterPro" id="IPR013500">
    <property type="entry name" value="TopoI_cat_euk"/>
</dbReference>
<dbReference type="PROSITE" id="PS00176">
    <property type="entry name" value="TOPO_IB_1"/>
    <property type="match status" value="1"/>
</dbReference>
<dbReference type="GO" id="GO:0007059">
    <property type="term" value="P:chromosome segregation"/>
    <property type="evidence" value="ECO:0007669"/>
    <property type="project" value="TreeGrafter"/>
</dbReference>
<proteinExistence type="inferred from homology"/>
<dbReference type="EC" id="5.6.2.1" evidence="7"/>
<evidence type="ECO:0000256" key="6">
    <source>
        <dbReference type="PROSITE-ProRule" id="PRU01382"/>
    </source>
</evidence>
<dbReference type="PROSITE" id="PS52038">
    <property type="entry name" value="TOPO_IB_2"/>
    <property type="match status" value="1"/>
</dbReference>
<comment type="catalytic activity">
    <reaction evidence="1 6 7">
        <text>ATP-independent breakage of single-stranded DNA, followed by passage and rejoining.</text>
        <dbReference type="EC" id="5.6.2.1"/>
    </reaction>
</comment>
<dbReference type="SUPFAM" id="SSF56349">
    <property type="entry name" value="DNA breaking-rejoining enzymes"/>
    <property type="match status" value="1"/>
</dbReference>
<dbReference type="GO" id="GO:0003677">
    <property type="term" value="F:DNA binding"/>
    <property type="evidence" value="ECO:0007669"/>
    <property type="project" value="UniProtKB-UniRule"/>
</dbReference>
<dbReference type="InterPro" id="IPR013034">
    <property type="entry name" value="DNA_topo_DNA_db_N_dom1"/>
</dbReference>
<feature type="compositionally biased region" description="Acidic residues" evidence="9">
    <location>
        <begin position="254"/>
        <end position="263"/>
    </location>
</feature>
<dbReference type="InterPro" id="IPR011010">
    <property type="entry name" value="DNA_brk_join_enz"/>
</dbReference>
<feature type="compositionally biased region" description="Acidic residues" evidence="9">
    <location>
        <begin position="126"/>
        <end position="137"/>
    </location>
</feature>
<dbReference type="GeneID" id="31365683"/>
<dbReference type="SMART" id="SM00435">
    <property type="entry name" value="TOPEUc"/>
    <property type="match status" value="1"/>
</dbReference>
<dbReference type="FunFam" id="1.10.10.41:FF:000001">
    <property type="entry name" value="DNA topoisomerase I"/>
    <property type="match status" value="1"/>
</dbReference>
<evidence type="ECO:0000256" key="1">
    <source>
        <dbReference type="ARBA" id="ARBA00000213"/>
    </source>
</evidence>
<feature type="compositionally biased region" description="Basic residues" evidence="9">
    <location>
        <begin position="141"/>
        <end position="153"/>
    </location>
</feature>
<dbReference type="Pfam" id="PF01028">
    <property type="entry name" value="Topoisom_I"/>
    <property type="match status" value="1"/>
</dbReference>
<evidence type="ECO:0000256" key="3">
    <source>
        <dbReference type="ARBA" id="ARBA00023029"/>
    </source>
</evidence>
<feature type="compositionally biased region" description="Acidic residues" evidence="9">
    <location>
        <begin position="189"/>
        <end position="203"/>
    </location>
</feature>
<evidence type="ECO:0000313" key="12">
    <source>
        <dbReference type="Proteomes" id="UP000001396"/>
    </source>
</evidence>
<comment type="caution">
    <text evidence="11">The sequence shown here is derived from an EMBL/GenBank/DDBJ whole genome shotgun (WGS) entry which is preliminary data.</text>
</comment>
<keyword evidence="4 6" id="KW-0238">DNA-binding</keyword>
<evidence type="ECO:0000256" key="2">
    <source>
        <dbReference type="ARBA" id="ARBA00006645"/>
    </source>
</evidence>
<dbReference type="InterPro" id="IPR014711">
    <property type="entry name" value="TopoI_cat_a-hlx-sub_euk"/>
</dbReference>
<dbReference type="PANTHER" id="PTHR10290:SF3">
    <property type="entry name" value="DNA TOPOISOMERASE 1"/>
    <property type="match status" value="1"/>
</dbReference>
<feature type="active site" description="O-(3'-phospho-DNA)-tyrosine intermediate" evidence="6">
    <location>
        <position position="833"/>
    </location>
</feature>
<dbReference type="STRING" id="670386.D3BQM7"/>
<dbReference type="GO" id="GO:0005730">
    <property type="term" value="C:nucleolus"/>
    <property type="evidence" value="ECO:0007669"/>
    <property type="project" value="TreeGrafter"/>
</dbReference>
<dbReference type="InterPro" id="IPR025834">
    <property type="entry name" value="TopoI_C_dom"/>
</dbReference>
<dbReference type="Pfam" id="PF02919">
    <property type="entry name" value="Topoisom_I_N"/>
    <property type="match status" value="1"/>
</dbReference>
<dbReference type="InterPro" id="IPR051062">
    <property type="entry name" value="Topoisomerase_IB"/>
</dbReference>
<dbReference type="OMA" id="HRWKEVK"/>
<dbReference type="InterPro" id="IPR036202">
    <property type="entry name" value="TopoI_DNA-bd_euk_N_sf"/>
</dbReference>
<comment type="similarity">
    <text evidence="2 6 7">Belongs to the type IB topoisomerase family.</text>
</comment>
<dbReference type="Gene3D" id="3.90.15.10">
    <property type="entry name" value="Topoisomerase I, Chain A, domain 3"/>
    <property type="match status" value="1"/>
</dbReference>
<evidence type="ECO:0000256" key="7">
    <source>
        <dbReference type="RuleBase" id="RU365101"/>
    </source>
</evidence>
<comment type="function">
    <text evidence="7">Releases the supercoiling and torsional tension of DNA introduced during the DNA replication and transcription by transiently cleaving and rejoining one strand of the DNA duplex. Introduces a single-strand break via transesterification at the specific target site 5'-[CT]CCTTp site in duplex DNA. The scissile phosphodiester is attacked by the catalytic tyrosine of the enzyme, resulting in the formation of a DNA-(3'-phosphotyrosyl)-enzyme intermediate and the expulsion of a 5'-OH DNA strand. The free DNA strand then undergoes passage around the unbroken strand thus removing DNA supercoils. Finally, in the religation step, the DNA 5'-OH attacks the covalent intermediate to expel the active-site tyrosine and restore the DNA phosphodiester backbone.</text>
</comment>